<name>A0A0N9ZPJ5_PSEAI</name>
<protein>
    <submittedName>
        <fullName evidence="1">Uncharacterized protein</fullName>
    </submittedName>
</protein>
<sequence>MTGSARDKEATMLECCALIATGALEAPRTPAEANVCRVAGMILGRHLQDARQRLAQSAAVYFSAHPDELLESADTVRRGWISNLPRLRDRLERRLREAGQGASP</sequence>
<dbReference type="AlphaFoldDB" id="A0A0N9ZPJ5"/>
<organism evidence="1">
    <name type="scientific">Pseudomonas aeruginosa</name>
    <dbReference type="NCBI Taxonomy" id="287"/>
    <lineage>
        <taxon>Bacteria</taxon>
        <taxon>Pseudomonadati</taxon>
        <taxon>Pseudomonadota</taxon>
        <taxon>Gammaproteobacteria</taxon>
        <taxon>Pseudomonadales</taxon>
        <taxon>Pseudomonadaceae</taxon>
        <taxon>Pseudomonas</taxon>
    </lineage>
</organism>
<dbReference type="RefSeq" id="WP_171904037.1">
    <property type="nucleotide sequence ID" value="NZ_CBDDSE010000001.1"/>
</dbReference>
<proteinExistence type="predicted"/>
<accession>A0A0N9ZPJ5</accession>
<dbReference type="EMBL" id="KT454971">
    <property type="protein sequence ID" value="ALI59106.1"/>
    <property type="molecule type" value="Genomic_DNA"/>
</dbReference>
<evidence type="ECO:0000313" key="1">
    <source>
        <dbReference type="EMBL" id="ALI59106.1"/>
    </source>
</evidence>
<gene>
    <name evidence="1" type="ORF">CCBH4851_00403</name>
</gene>
<reference evidence="1" key="1">
    <citation type="submission" date="2015-08" db="EMBL/GenBank/DDBJ databases">
        <title>Pseudomonas aeruginosa strain CCBH4851 chromosome region.</title>
        <authorList>
            <person name="Silveira M.C."/>
            <person name="Carvalho-Assef A.P.D."/>
            <person name="Albano R.M."/>
        </authorList>
    </citation>
    <scope>NUCLEOTIDE SEQUENCE</scope>
    <source>
        <strain evidence="1">CCBH4851</strain>
    </source>
</reference>